<sequence length="110" mass="12808">MDRKKKKKGKKKKIGQIKRKIEKFVRKKNVKKGCSCRMWVEQMKWYGNPLANDLIPGYDFQCQLQELDSSPSEPNDFCGEKVRRGGRGGMSRDGTRIWDGVFHQTITLTQ</sequence>
<comment type="caution">
    <text evidence="2">The sequence shown here is derived from an EMBL/GenBank/DDBJ whole genome shotgun (WGS) entry which is preliminary data.</text>
</comment>
<evidence type="ECO:0000256" key="1">
    <source>
        <dbReference type="SAM" id="MobiDB-lite"/>
    </source>
</evidence>
<organism evidence="2 3">
    <name type="scientific">Caerostris darwini</name>
    <dbReference type="NCBI Taxonomy" id="1538125"/>
    <lineage>
        <taxon>Eukaryota</taxon>
        <taxon>Metazoa</taxon>
        <taxon>Ecdysozoa</taxon>
        <taxon>Arthropoda</taxon>
        <taxon>Chelicerata</taxon>
        <taxon>Arachnida</taxon>
        <taxon>Araneae</taxon>
        <taxon>Araneomorphae</taxon>
        <taxon>Entelegynae</taxon>
        <taxon>Araneoidea</taxon>
        <taxon>Araneidae</taxon>
        <taxon>Caerostris</taxon>
    </lineage>
</organism>
<dbReference type="AlphaFoldDB" id="A0AAV4VMV3"/>
<evidence type="ECO:0000313" key="2">
    <source>
        <dbReference type="EMBL" id="GIY71657.1"/>
    </source>
</evidence>
<dbReference type="Proteomes" id="UP001054837">
    <property type="component" value="Unassembled WGS sequence"/>
</dbReference>
<feature type="region of interest" description="Disordered" evidence="1">
    <location>
        <begin position="69"/>
        <end position="94"/>
    </location>
</feature>
<dbReference type="EMBL" id="BPLQ01013371">
    <property type="protein sequence ID" value="GIY71657.1"/>
    <property type="molecule type" value="Genomic_DNA"/>
</dbReference>
<accession>A0AAV4VMV3</accession>
<protein>
    <submittedName>
        <fullName evidence="2">Uncharacterized protein</fullName>
    </submittedName>
</protein>
<gene>
    <name evidence="2" type="ORF">CDAR_259601</name>
</gene>
<keyword evidence="3" id="KW-1185">Reference proteome</keyword>
<reference evidence="2 3" key="1">
    <citation type="submission" date="2021-06" db="EMBL/GenBank/DDBJ databases">
        <title>Caerostris darwini draft genome.</title>
        <authorList>
            <person name="Kono N."/>
            <person name="Arakawa K."/>
        </authorList>
    </citation>
    <scope>NUCLEOTIDE SEQUENCE [LARGE SCALE GENOMIC DNA]</scope>
</reference>
<proteinExistence type="predicted"/>
<evidence type="ECO:0000313" key="3">
    <source>
        <dbReference type="Proteomes" id="UP001054837"/>
    </source>
</evidence>
<name>A0AAV4VMV3_9ARAC</name>